<gene>
    <name evidence="2" type="ORF">DdX_12707</name>
</gene>
<sequence>MMSKVFFVSFVFCILIAHAASKVDFVLCDVKPAGEIQRLCPPGLVCRPLMCGKPNEGECRPKDEQLPEKADLDC</sequence>
<evidence type="ECO:0000313" key="2">
    <source>
        <dbReference type="EMBL" id="KAI1706924.1"/>
    </source>
</evidence>
<comment type="caution">
    <text evidence="2">The sequence shown here is derived from an EMBL/GenBank/DDBJ whole genome shotgun (WGS) entry which is preliminary data.</text>
</comment>
<protein>
    <submittedName>
        <fullName evidence="2">Uncharacterized protein</fullName>
    </submittedName>
</protein>
<proteinExistence type="predicted"/>
<organism evidence="2 3">
    <name type="scientific">Ditylenchus destructor</name>
    <dbReference type="NCBI Taxonomy" id="166010"/>
    <lineage>
        <taxon>Eukaryota</taxon>
        <taxon>Metazoa</taxon>
        <taxon>Ecdysozoa</taxon>
        <taxon>Nematoda</taxon>
        <taxon>Chromadorea</taxon>
        <taxon>Rhabditida</taxon>
        <taxon>Tylenchina</taxon>
        <taxon>Tylenchomorpha</taxon>
        <taxon>Sphaerularioidea</taxon>
        <taxon>Anguinidae</taxon>
        <taxon>Anguininae</taxon>
        <taxon>Ditylenchus</taxon>
    </lineage>
</organism>
<evidence type="ECO:0000256" key="1">
    <source>
        <dbReference type="SAM" id="SignalP"/>
    </source>
</evidence>
<accession>A0AAD4MXQ2</accession>
<dbReference type="Proteomes" id="UP001201812">
    <property type="component" value="Unassembled WGS sequence"/>
</dbReference>
<dbReference type="AlphaFoldDB" id="A0AAD4MXQ2"/>
<name>A0AAD4MXQ2_9BILA</name>
<evidence type="ECO:0000313" key="3">
    <source>
        <dbReference type="Proteomes" id="UP001201812"/>
    </source>
</evidence>
<keyword evidence="3" id="KW-1185">Reference proteome</keyword>
<reference evidence="2" key="1">
    <citation type="submission" date="2022-01" db="EMBL/GenBank/DDBJ databases">
        <title>Genome Sequence Resource for Two Populations of Ditylenchus destructor, the Migratory Endoparasitic Phytonematode.</title>
        <authorList>
            <person name="Zhang H."/>
            <person name="Lin R."/>
            <person name="Xie B."/>
        </authorList>
    </citation>
    <scope>NUCLEOTIDE SEQUENCE</scope>
    <source>
        <strain evidence="2">BazhouSP</strain>
    </source>
</reference>
<feature type="chain" id="PRO_5042279811" evidence="1">
    <location>
        <begin position="22"/>
        <end position="74"/>
    </location>
</feature>
<dbReference type="EMBL" id="JAKKPZ010000044">
    <property type="protein sequence ID" value="KAI1706924.1"/>
    <property type="molecule type" value="Genomic_DNA"/>
</dbReference>
<keyword evidence="1" id="KW-0732">Signal</keyword>
<feature type="signal peptide" evidence="1">
    <location>
        <begin position="1"/>
        <end position="21"/>
    </location>
</feature>